<dbReference type="Pfam" id="PF00550">
    <property type="entry name" value="PP-binding"/>
    <property type="match status" value="1"/>
</dbReference>
<accession>A0A243S0L9</accession>
<dbReference type="FunFam" id="3.40.50.980:FF:000001">
    <property type="entry name" value="Non-ribosomal peptide synthetase"/>
    <property type="match status" value="1"/>
</dbReference>
<proteinExistence type="predicted"/>
<dbReference type="RefSeq" id="WP_086603288.1">
    <property type="nucleotide sequence ID" value="NZ_NGFN01000183.1"/>
</dbReference>
<dbReference type="InterPro" id="IPR009081">
    <property type="entry name" value="PP-bd_ACP"/>
</dbReference>
<dbReference type="InterPro" id="IPR025110">
    <property type="entry name" value="AMP-bd_C"/>
</dbReference>
<dbReference type="GO" id="GO:0005829">
    <property type="term" value="C:cytosol"/>
    <property type="evidence" value="ECO:0007669"/>
    <property type="project" value="TreeGrafter"/>
</dbReference>
<dbReference type="SUPFAM" id="SSF56801">
    <property type="entry name" value="Acetyl-CoA synthetase-like"/>
    <property type="match status" value="1"/>
</dbReference>
<evidence type="ECO:0000256" key="3">
    <source>
        <dbReference type="ARBA" id="ARBA00022553"/>
    </source>
</evidence>
<dbReference type="SUPFAM" id="SSF53474">
    <property type="entry name" value="alpha/beta-Hydrolases"/>
    <property type="match status" value="1"/>
</dbReference>
<dbReference type="SMART" id="SM00824">
    <property type="entry name" value="PKS_TE"/>
    <property type="match status" value="1"/>
</dbReference>
<dbReference type="InterPro" id="IPR045851">
    <property type="entry name" value="AMP-bd_C_sf"/>
</dbReference>
<keyword evidence="7" id="KW-1185">Reference proteome</keyword>
<dbReference type="CDD" id="cd17643">
    <property type="entry name" value="A_NRPS_Cytc1-like"/>
    <property type="match status" value="1"/>
</dbReference>
<dbReference type="Gene3D" id="3.30.559.30">
    <property type="entry name" value="Nonribosomal peptide synthetase, condensation domain"/>
    <property type="match status" value="1"/>
</dbReference>
<dbReference type="InterPro" id="IPR020845">
    <property type="entry name" value="AMP-binding_CS"/>
</dbReference>
<organism evidence="6 7">
    <name type="scientific">Streptomyces swartbergensis</name>
    <dbReference type="NCBI Taxonomy" id="487165"/>
    <lineage>
        <taxon>Bacteria</taxon>
        <taxon>Bacillati</taxon>
        <taxon>Actinomycetota</taxon>
        <taxon>Actinomycetes</taxon>
        <taxon>Kitasatosporales</taxon>
        <taxon>Streptomycetaceae</taxon>
        <taxon>Streptomyces</taxon>
    </lineage>
</organism>
<dbReference type="GO" id="GO:0043041">
    <property type="term" value="P:amino acid activation for nonribosomal peptide biosynthetic process"/>
    <property type="evidence" value="ECO:0007669"/>
    <property type="project" value="TreeGrafter"/>
</dbReference>
<dbReference type="InterPro" id="IPR023213">
    <property type="entry name" value="CAT-like_dom_sf"/>
</dbReference>
<dbReference type="EMBL" id="NGFN01000183">
    <property type="protein sequence ID" value="OUD00377.1"/>
    <property type="molecule type" value="Genomic_DNA"/>
</dbReference>
<dbReference type="GO" id="GO:0031177">
    <property type="term" value="F:phosphopantetheine binding"/>
    <property type="evidence" value="ECO:0007669"/>
    <property type="project" value="InterPro"/>
</dbReference>
<dbReference type="SMART" id="SM00823">
    <property type="entry name" value="PKS_PP"/>
    <property type="match status" value="1"/>
</dbReference>
<dbReference type="GO" id="GO:0003824">
    <property type="term" value="F:catalytic activity"/>
    <property type="evidence" value="ECO:0007669"/>
    <property type="project" value="InterPro"/>
</dbReference>
<dbReference type="Gene3D" id="3.40.50.12780">
    <property type="entry name" value="N-terminal domain of ligase-like"/>
    <property type="match status" value="1"/>
</dbReference>
<dbReference type="Pfam" id="PF13193">
    <property type="entry name" value="AMP-binding_C"/>
    <property type="match status" value="1"/>
</dbReference>
<dbReference type="InterPro" id="IPR036736">
    <property type="entry name" value="ACP-like_sf"/>
</dbReference>
<dbReference type="GO" id="GO:0044550">
    <property type="term" value="P:secondary metabolite biosynthetic process"/>
    <property type="evidence" value="ECO:0007669"/>
    <property type="project" value="UniProtKB-ARBA"/>
</dbReference>
<dbReference type="InterPro" id="IPR020802">
    <property type="entry name" value="TesA-like"/>
</dbReference>
<dbReference type="PROSITE" id="PS00455">
    <property type="entry name" value="AMP_BINDING"/>
    <property type="match status" value="1"/>
</dbReference>
<dbReference type="Gene3D" id="3.40.50.1820">
    <property type="entry name" value="alpha/beta hydrolase"/>
    <property type="match status" value="1"/>
</dbReference>
<keyword evidence="2" id="KW-0596">Phosphopantetheine</keyword>
<dbReference type="GO" id="GO:0017000">
    <property type="term" value="P:antibiotic biosynthetic process"/>
    <property type="evidence" value="ECO:0007669"/>
    <property type="project" value="UniProtKB-ARBA"/>
</dbReference>
<dbReference type="InterPro" id="IPR042099">
    <property type="entry name" value="ANL_N_sf"/>
</dbReference>
<dbReference type="Proteomes" id="UP000195105">
    <property type="component" value="Unassembled WGS sequence"/>
</dbReference>
<dbReference type="NCBIfam" id="TIGR01733">
    <property type="entry name" value="AA-adenyl-dom"/>
    <property type="match status" value="1"/>
</dbReference>
<dbReference type="Gene3D" id="1.10.1200.10">
    <property type="entry name" value="ACP-like"/>
    <property type="match status" value="1"/>
</dbReference>
<feature type="domain" description="Thioesterase TesA-like" evidence="5">
    <location>
        <begin position="1079"/>
        <end position="1272"/>
    </location>
</feature>
<dbReference type="Gene3D" id="3.30.300.30">
    <property type="match status" value="1"/>
</dbReference>
<dbReference type="Pfam" id="PF00975">
    <property type="entry name" value="Thioesterase"/>
    <property type="match status" value="1"/>
</dbReference>
<evidence type="ECO:0000313" key="7">
    <source>
        <dbReference type="Proteomes" id="UP000195105"/>
    </source>
</evidence>
<evidence type="ECO:0000259" key="4">
    <source>
        <dbReference type="SMART" id="SM00823"/>
    </source>
</evidence>
<name>A0A243S0L9_9ACTN</name>
<dbReference type="PANTHER" id="PTHR45527:SF14">
    <property type="entry name" value="PLIPASTATIN SYNTHASE SUBUNIT B"/>
    <property type="match status" value="1"/>
</dbReference>
<dbReference type="InterPro" id="IPR020806">
    <property type="entry name" value="PKS_PP-bd"/>
</dbReference>
<evidence type="ECO:0000259" key="5">
    <source>
        <dbReference type="SMART" id="SM00824"/>
    </source>
</evidence>
<evidence type="ECO:0000256" key="1">
    <source>
        <dbReference type="ARBA" id="ARBA00001957"/>
    </source>
</evidence>
<dbReference type="Gene3D" id="3.30.559.10">
    <property type="entry name" value="Chloramphenicol acetyltransferase-like domain"/>
    <property type="match status" value="1"/>
</dbReference>
<dbReference type="PANTHER" id="PTHR45527">
    <property type="entry name" value="NONRIBOSOMAL PEPTIDE SYNTHETASE"/>
    <property type="match status" value="1"/>
</dbReference>
<dbReference type="InterPro" id="IPR010071">
    <property type="entry name" value="AA_adenyl_dom"/>
</dbReference>
<protein>
    <recommendedName>
        <fullName evidence="8">Non-ribosomal peptide synthetase</fullName>
    </recommendedName>
</protein>
<reference evidence="6 7" key="1">
    <citation type="submission" date="2017-05" db="EMBL/GenBank/DDBJ databases">
        <title>Biotechnological potential of actinobacteria isolated from South African environments.</title>
        <authorList>
            <person name="Le Roes-Hill M."/>
            <person name="Prins A."/>
            <person name="Durrell K.A."/>
        </authorList>
    </citation>
    <scope>NUCLEOTIDE SEQUENCE [LARGE SCALE GENOMIC DNA]</scope>
    <source>
        <strain evidence="6 7">HMC13</strain>
    </source>
</reference>
<evidence type="ECO:0000256" key="2">
    <source>
        <dbReference type="ARBA" id="ARBA00022450"/>
    </source>
</evidence>
<dbReference type="Pfam" id="PF00668">
    <property type="entry name" value="Condensation"/>
    <property type="match status" value="1"/>
</dbReference>
<dbReference type="InterPro" id="IPR029058">
    <property type="entry name" value="AB_hydrolase_fold"/>
</dbReference>
<comment type="caution">
    <text evidence="6">The sequence shown here is derived from an EMBL/GenBank/DDBJ whole genome shotgun (WGS) entry which is preliminary data.</text>
</comment>
<feature type="domain" description="Polyketide synthase-like phosphopantetheine-binding" evidence="4">
    <location>
        <begin position="988"/>
        <end position="1053"/>
    </location>
</feature>
<dbReference type="FunFam" id="3.40.50.12780:FF:000012">
    <property type="entry name" value="Non-ribosomal peptide synthetase"/>
    <property type="match status" value="1"/>
</dbReference>
<evidence type="ECO:0000313" key="6">
    <source>
        <dbReference type="EMBL" id="OUD00377.1"/>
    </source>
</evidence>
<keyword evidence="3" id="KW-0597">Phosphoprotein</keyword>
<dbReference type="SUPFAM" id="SSF52777">
    <property type="entry name" value="CoA-dependent acyltransferases"/>
    <property type="match status" value="2"/>
</dbReference>
<comment type="cofactor">
    <cofactor evidence="1">
        <name>pantetheine 4'-phosphate</name>
        <dbReference type="ChEBI" id="CHEBI:47942"/>
    </cofactor>
</comment>
<sequence length="1319" mass="142649">MPGSPAGFPPRLPLTEGQAGIWYGQRLDASKLAYSYAEFLDIGGPLDPELLREAVRRTFAEAEALSVSFGEDADGPWQRVGAVPDHPVPLVDLTDQADPWEAAREWMRARVHSPLDPVAGEVRRTAVLRLSPQRHLWFWQLHHIVSDGVGSLLLVRRAAEVHGALAAGRAPTATPFGPLAALVEEDRRYRASAGFREDRRYWLGVFEDLDRVPGFSDESLPPTGVALRETWYADPALQELLAAFTRTHGVKWPRAVIAAFAAYTGLVTGASDAVLGLPVSNRHTDAAATTPGMVSNIVPLRVACSPADSFLDLLARVCAKIDETRAHRRYRFEDIRRDLRTRRGTARVFGPTANVMSLGTELSFDGCPARLGNLAPGPIEDFMLGVYATPEDLTLTLDANPGLYDAAELAGHRTRFDAFLRQVLARADRPLGEFGVLGDEERHALLRVRPRRPEAVGGPPTLVAAFEERARRGPAATAVTCGAAALSYGELNARANRLARLLLRHGCGPGRLVAVRLPPSVDLVVALLAVLKAGAAYLPVDPEYPRERVESLLADAKPSLLLGTTAHATPPPSLPGPAVLATDAADTLGVLAALPPDDLRPEELGRPLTRDDAAYVIHTSGSTGRPKGVVVPHGNVLDLFSASRELFDLRADDVWSMAHSFSFDFSVWELWGPLLHGGRLVLVPPATRRAPERFLRLLVDEAVTVLSHTPSAFHQLLQAYADDPRLGRRLALRYVVFGGEALDFRRLAQWYALHPGDEPVLVNMYGITETTVHASHLALDRSRTTGRAGSLIGRSLPGLALYVLDERLRPVPPGVTGEIHVAGAQLARGYLNLPGLTATRFVADPFGPPGSRMYRSGDLARRTAEGLLQYEGRADDQVKVRGFRIELGEIEAELRACPTVAACRVVVRKDAVGDSVLAAYVVPTDPADPDTAGLRRRLARRLPSHMVPATVTAIDRIPLTSNGKLDRRALPDPVVTGGRDDTTATPTERIVLDAFRTALGVADLSVRDDFFELGGDSFKAVRVARAVGRGTEVLDVFQHPTPKGLALRVQELHDTGGRRLLRPLTTGADDTTEQTPTLVCVPYGGGTAAAYHRLAAELAPGIATWSAALPGHDPTHADEPLLGLDETADLVATEILDALDGPFAVYGHCAGSALAVAVAQRVERQGRRPAAVFLGGALPSTAPVPELERARDWPADSLYAHMKSLGGFDGVLEETDLRTVLEVLRHDMTQGLRFQIEAEEDRHRPLDAPLVVVIGDEDAATRGYAHAYTDWKRYATHVELAEIPGGGHYFVTHRPRELAAIISDRLGAPRRPGGPDEDN</sequence>
<dbReference type="InterPro" id="IPR000873">
    <property type="entry name" value="AMP-dep_synth/lig_dom"/>
</dbReference>
<dbReference type="InterPro" id="IPR001242">
    <property type="entry name" value="Condensation_dom"/>
</dbReference>
<dbReference type="FunFam" id="3.30.300.30:FF:000010">
    <property type="entry name" value="Enterobactin synthetase component F"/>
    <property type="match status" value="1"/>
</dbReference>
<gene>
    <name evidence="6" type="ORF">CA983_25960</name>
</gene>
<evidence type="ECO:0008006" key="8">
    <source>
        <dbReference type="Google" id="ProtNLM"/>
    </source>
</evidence>
<dbReference type="Pfam" id="PF00501">
    <property type="entry name" value="AMP-binding"/>
    <property type="match status" value="1"/>
</dbReference>
<dbReference type="InterPro" id="IPR001031">
    <property type="entry name" value="Thioesterase"/>
</dbReference>
<dbReference type="GO" id="GO:0008610">
    <property type="term" value="P:lipid biosynthetic process"/>
    <property type="evidence" value="ECO:0007669"/>
    <property type="project" value="UniProtKB-ARBA"/>
</dbReference>